<evidence type="ECO:0000313" key="3">
    <source>
        <dbReference type="Proteomes" id="UP000428333"/>
    </source>
</evidence>
<feature type="chain" id="PRO_5025561930" evidence="1">
    <location>
        <begin position="25"/>
        <end position="100"/>
    </location>
</feature>
<keyword evidence="1" id="KW-0732">Signal</keyword>
<dbReference type="GO" id="GO:0006970">
    <property type="term" value="P:response to osmotic stress"/>
    <property type="evidence" value="ECO:0007669"/>
    <property type="project" value="InterPro"/>
</dbReference>
<dbReference type="PANTHER" id="PTHR37180">
    <property type="entry name" value="PRECURSOR OF CEP14"/>
    <property type="match status" value="1"/>
</dbReference>
<organism evidence="2 3">
    <name type="scientific">Rhododendron williamsianum</name>
    <dbReference type="NCBI Taxonomy" id="262921"/>
    <lineage>
        <taxon>Eukaryota</taxon>
        <taxon>Viridiplantae</taxon>
        <taxon>Streptophyta</taxon>
        <taxon>Embryophyta</taxon>
        <taxon>Tracheophyta</taxon>
        <taxon>Spermatophyta</taxon>
        <taxon>Magnoliopsida</taxon>
        <taxon>eudicotyledons</taxon>
        <taxon>Gunneridae</taxon>
        <taxon>Pentapetalae</taxon>
        <taxon>asterids</taxon>
        <taxon>Ericales</taxon>
        <taxon>Ericaceae</taxon>
        <taxon>Ericoideae</taxon>
        <taxon>Rhodoreae</taxon>
        <taxon>Rhododendron</taxon>
    </lineage>
</organism>
<dbReference type="EMBL" id="QEFC01000927">
    <property type="protein sequence ID" value="KAE9461973.1"/>
    <property type="molecule type" value="Genomic_DNA"/>
</dbReference>
<dbReference type="PANTHER" id="PTHR37180:SF2">
    <property type="entry name" value="PRECURSOR OF CEP14"/>
    <property type="match status" value="1"/>
</dbReference>
<evidence type="ECO:0000313" key="2">
    <source>
        <dbReference type="EMBL" id="KAE9461973.1"/>
    </source>
</evidence>
<accession>A0A6A4LRS6</accession>
<keyword evidence="3" id="KW-1185">Reference proteome</keyword>
<reference evidence="2 3" key="1">
    <citation type="journal article" date="2019" name="Genome Biol. Evol.">
        <title>The Rhododendron genome and chromosomal organization provide insight into shared whole-genome duplications across the heath family (Ericaceae).</title>
        <authorList>
            <person name="Soza V.L."/>
            <person name="Lindsley D."/>
            <person name="Waalkes A."/>
            <person name="Ramage E."/>
            <person name="Patwardhan R.P."/>
            <person name="Burton J.N."/>
            <person name="Adey A."/>
            <person name="Kumar A."/>
            <person name="Qiu R."/>
            <person name="Shendure J."/>
            <person name="Hall B."/>
        </authorList>
    </citation>
    <scope>NUCLEOTIDE SEQUENCE [LARGE SCALE GENOMIC DNA]</scope>
    <source>
        <strain evidence="2">RSF 1966-606</strain>
    </source>
</reference>
<evidence type="ECO:0000256" key="1">
    <source>
        <dbReference type="SAM" id="SignalP"/>
    </source>
</evidence>
<protein>
    <submittedName>
        <fullName evidence="2">Uncharacterized protein</fullName>
    </submittedName>
</protein>
<feature type="signal peptide" evidence="1">
    <location>
        <begin position="1"/>
        <end position="24"/>
    </location>
</feature>
<comment type="caution">
    <text evidence="2">The sequence shown here is derived from an EMBL/GenBank/DDBJ whole genome shotgun (WGS) entry which is preliminary data.</text>
</comment>
<dbReference type="AlphaFoldDB" id="A0A6A4LRS6"/>
<dbReference type="GO" id="GO:0006995">
    <property type="term" value="P:cellular response to nitrogen starvation"/>
    <property type="evidence" value="ECO:0007669"/>
    <property type="project" value="InterPro"/>
</dbReference>
<dbReference type="OrthoDB" id="1915362at2759"/>
<dbReference type="Proteomes" id="UP000428333">
    <property type="component" value="Linkage Group LG04"/>
</dbReference>
<gene>
    <name evidence="2" type="ORF">C3L33_06134</name>
</gene>
<proteinExistence type="predicted"/>
<dbReference type="InterPro" id="IPR038930">
    <property type="entry name" value="CEP13/CEP14"/>
</dbReference>
<feature type="non-terminal residue" evidence="2">
    <location>
        <position position="1"/>
    </location>
</feature>
<name>A0A6A4LRS6_9ERIC</name>
<sequence>MARSSTVLFIVFMIFASFTSSLHGRKLLTEQENNNRVAPSFEDTYLYLSALPKGALTPSPSKKGHAMIVDEKHFARHLAAIGRILRSGPSDGGAGHGPGH</sequence>